<keyword evidence="1" id="KW-0812">Transmembrane</keyword>
<protein>
    <submittedName>
        <fullName evidence="3">Predicted type III restriction-modification enzyme, helicase subunit fused to restriction endonuclease-like domain</fullName>
    </submittedName>
</protein>
<reference evidence="3 4" key="1">
    <citation type="journal article" date="2008" name="Genome Biol.">
        <title>Encapsulated in silica: genome, proteome and physiology of the thermophilic bacterium Anoxybacillus flavithermus WK1.</title>
        <authorList>
            <person name="Saw J.H."/>
            <person name="Mountain B.W."/>
            <person name="Feng L."/>
            <person name="Omelchenko M.V."/>
            <person name="Hou S."/>
            <person name="Saito J.A."/>
            <person name="Stott M.B."/>
            <person name="Li D."/>
            <person name="Zhao G."/>
            <person name="Wu J."/>
            <person name="Galperin M.Y."/>
            <person name="Koonin E.V."/>
            <person name="Makarova K.S."/>
            <person name="Wolf Y.I."/>
            <person name="Rigden D.J."/>
            <person name="Dunfield P.F."/>
            <person name="Wang L."/>
            <person name="Alam M."/>
        </authorList>
    </citation>
    <scope>NUCLEOTIDE SEQUENCE [LARGE SCALE GENOMIC DNA]</scope>
    <source>
        <strain evidence="4">DSM 21510 / WK1</strain>
    </source>
</reference>
<accession>B7GJA3</accession>
<sequence>MSKKRTQQVDFAFYEALRYFYLENKKDIRAEYKNLSKKFLDFNSPENPQSFLRVPQFEALEMYVFLKEYLHNAKVHDIFEDWYYEKNKFAKRTSPFIAAEEQISFRFLDEKAYKSVFENMKQFAEEKFANYIFALTMGTGKTILMATCIFYEFLLAKKYPNDPLYCHNALVFAPDKTVLESLREIQTFDKRKVVPPEYVSWLEANLKVHFLEDTGTSLNIIENSKYNLIISNTQKIILKKQHKEKTPVDTLFSSLDLQGVYEEFKDIYIENDTDLMTNQRFEKLKRIGQLGIYVDEAHHAFGNELAKDMGVKKSQTSLRLTINELAKSLEEAGTRVVACYNYTGTPYIGSQLLPEVVYAYGLREAINNKYLKKVILHSYSNPKEIEYVRLVLKDFFDRYKDQRFEGMLPKIAFFGSTVDEVKNQLEPIVRQVLNELNIPESVLLINVGDPKITTNDDIREFNLLDTPSSTKQVILLVNKGREGWNCRSLFAVAMYRKPKSKIFVLQATMRCLRAIGPNQETASVYLSEENKQILEEELQQNFRIGTKDLSGQDDGKKLYQVKVRPPKVKIPIKRIRRSYTLERREITDKIDFEFENMNMEKYQLMHTVQEGLVSQFSRTEDLTDLRDKRTYSLYTLVAEVARYLNESCIKIEKILKNAKQSTDEILSYVNKYNEIIYDRIIPYLFNAMYNLNPEIITEKVELELVKEPKEGCYYIRAKEDLVIKEEGAKYTSKTFHLDTYCFDSKPEKILFTDLVNHKDVQEIYFTGMLTHGQTEFAIDYIDPESNLVRKYYPDFLIKKKDGTWLIVEVKGDNKIDDPLVEAKRLAAIEMAGASQMDYHIVKGTDVERHHYPFITKDSDATYKY</sequence>
<dbReference type="SUPFAM" id="SSF52540">
    <property type="entry name" value="P-loop containing nucleoside triphosphate hydrolases"/>
    <property type="match status" value="2"/>
</dbReference>
<evidence type="ECO:0000256" key="1">
    <source>
        <dbReference type="SAM" id="Phobius"/>
    </source>
</evidence>
<dbReference type="Pfam" id="PF04851">
    <property type="entry name" value="ResIII"/>
    <property type="match status" value="1"/>
</dbReference>
<gene>
    <name evidence="3" type="ordered locus">Aflv_1175</name>
</gene>
<dbReference type="eggNOG" id="COG1061">
    <property type="taxonomic scope" value="Bacteria"/>
</dbReference>
<dbReference type="GO" id="GO:0004386">
    <property type="term" value="F:helicase activity"/>
    <property type="evidence" value="ECO:0007669"/>
    <property type="project" value="UniProtKB-KW"/>
</dbReference>
<keyword evidence="3" id="KW-0255">Endonuclease</keyword>
<dbReference type="GeneID" id="7037432"/>
<dbReference type="GO" id="GO:0016787">
    <property type="term" value="F:hydrolase activity"/>
    <property type="evidence" value="ECO:0007669"/>
    <property type="project" value="InterPro"/>
</dbReference>
<dbReference type="GO" id="GO:0004519">
    <property type="term" value="F:endonuclease activity"/>
    <property type="evidence" value="ECO:0007669"/>
    <property type="project" value="UniProtKB-KW"/>
</dbReference>
<dbReference type="PATRIC" id="fig|491915.6.peg.1200"/>
<proteinExistence type="predicted"/>
<dbReference type="AlphaFoldDB" id="B7GJA3"/>
<dbReference type="GO" id="GO:0003677">
    <property type="term" value="F:DNA binding"/>
    <property type="evidence" value="ECO:0007669"/>
    <property type="project" value="InterPro"/>
</dbReference>
<dbReference type="REBASE" id="19223">
    <property type="entry name" value="AflWKORF1174P"/>
</dbReference>
<dbReference type="RefSeq" id="WP_012574802.1">
    <property type="nucleotide sequence ID" value="NC_011567.1"/>
</dbReference>
<keyword evidence="1" id="KW-1133">Transmembrane helix</keyword>
<name>B7GJA3_ANOFW</name>
<keyword evidence="3" id="KW-0347">Helicase</keyword>
<organism evidence="3 4">
    <name type="scientific">Anoxybacillus flavithermus (strain DSM 21510 / WK1)</name>
    <dbReference type="NCBI Taxonomy" id="491915"/>
    <lineage>
        <taxon>Bacteria</taxon>
        <taxon>Bacillati</taxon>
        <taxon>Bacillota</taxon>
        <taxon>Bacilli</taxon>
        <taxon>Bacillales</taxon>
        <taxon>Anoxybacillaceae</taxon>
        <taxon>Anoxybacillus</taxon>
    </lineage>
</organism>
<keyword evidence="3" id="KW-0067">ATP-binding</keyword>
<dbReference type="Proteomes" id="UP000000742">
    <property type="component" value="Chromosome"/>
</dbReference>
<keyword evidence="3" id="KW-0547">Nucleotide-binding</keyword>
<dbReference type="GO" id="GO:0005524">
    <property type="term" value="F:ATP binding"/>
    <property type="evidence" value="ECO:0007669"/>
    <property type="project" value="InterPro"/>
</dbReference>
<feature type="transmembrane region" description="Helical" evidence="1">
    <location>
        <begin position="128"/>
        <end position="154"/>
    </location>
</feature>
<dbReference type="InterPro" id="IPR027417">
    <property type="entry name" value="P-loop_NTPase"/>
</dbReference>
<dbReference type="KEGG" id="afl:Aflv_1175"/>
<dbReference type="InterPro" id="IPR006935">
    <property type="entry name" value="Helicase/UvrB_N"/>
</dbReference>
<dbReference type="HOGENOM" id="CLU_326719_0_0_9"/>
<dbReference type="STRING" id="491915.Aflv_1175"/>
<keyword evidence="1" id="KW-0472">Membrane</keyword>
<evidence type="ECO:0000259" key="2">
    <source>
        <dbReference type="Pfam" id="PF04851"/>
    </source>
</evidence>
<dbReference type="EMBL" id="CP000922">
    <property type="protein sequence ID" value="ACJ33551.1"/>
    <property type="molecule type" value="Genomic_DNA"/>
</dbReference>
<dbReference type="Gene3D" id="3.40.50.300">
    <property type="entry name" value="P-loop containing nucleotide triphosphate hydrolases"/>
    <property type="match status" value="2"/>
</dbReference>
<keyword evidence="3" id="KW-0378">Hydrolase</keyword>
<keyword evidence="3" id="KW-0540">Nuclease</keyword>
<feature type="domain" description="Helicase/UvrB N-terminal" evidence="2">
    <location>
        <begin position="109"/>
        <end position="308"/>
    </location>
</feature>
<evidence type="ECO:0000313" key="4">
    <source>
        <dbReference type="Proteomes" id="UP000000742"/>
    </source>
</evidence>
<evidence type="ECO:0000313" key="3">
    <source>
        <dbReference type="EMBL" id="ACJ33551.1"/>
    </source>
</evidence>